<dbReference type="Pfam" id="PF03372">
    <property type="entry name" value="Exo_endo_phos"/>
    <property type="match status" value="1"/>
</dbReference>
<dbReference type="GO" id="GO:0006281">
    <property type="term" value="P:DNA repair"/>
    <property type="evidence" value="ECO:0007669"/>
    <property type="project" value="InterPro"/>
</dbReference>
<feature type="binding site" evidence="7">
    <location>
        <position position="161"/>
    </location>
    <ligand>
        <name>Mg(2+)</name>
        <dbReference type="ChEBI" id="CHEBI:18420"/>
        <label>1</label>
    </ligand>
</feature>
<evidence type="ECO:0000259" key="9">
    <source>
        <dbReference type="Pfam" id="PF03372"/>
    </source>
</evidence>
<comment type="caution">
    <text evidence="10">The sequence shown here is derived from an EMBL/GenBank/DDBJ whole genome shotgun (WGS) entry which is preliminary data.</text>
</comment>
<keyword evidence="11" id="KW-1185">Reference proteome</keyword>
<feature type="active site" description="Proton acceptor" evidence="6">
    <location>
        <position position="260"/>
    </location>
</feature>
<proteinExistence type="inferred from homology"/>
<dbReference type="PANTHER" id="PTHR43250">
    <property type="entry name" value="EXODEOXYRIBONUCLEASE III"/>
    <property type="match status" value="1"/>
</dbReference>
<sequence>MRLATWNVNSIRTRVDRVVEWLDRNDVDVLAMQESKCRDREFPYDVFDDAGYEVAHAGFSQWNGVAIASRIGLDDVQIAFDDQPGFDRDAADTLIPMEVVEARAVGATCGGIRVWSLYVPNGRSLDDPHYPYKLAWLEALRKDAQQWLTDDPDARIALAGDWNIAPTDDDVWSPAFFEGKTHTTPAERDAFQAMLDVGFTEVTRPYTPGAYTFWDYTKLRFPRNEGVRIDFVLASAALTAQVTGASIDRNERDRLGASDHAPVIVEIG</sequence>
<comment type="cofactor">
    <cofactor evidence="1">
        <name>Mn(2+)</name>
        <dbReference type="ChEBI" id="CHEBI:29035"/>
    </cofactor>
</comment>
<feature type="binding site" evidence="7">
    <location>
        <position position="260"/>
    </location>
    <ligand>
        <name>Mg(2+)</name>
        <dbReference type="ChEBI" id="CHEBI:18420"/>
        <label>1</label>
    </ligand>
</feature>
<evidence type="ECO:0000313" key="11">
    <source>
        <dbReference type="Proteomes" id="UP000322244"/>
    </source>
</evidence>
<feature type="binding site" evidence="7">
    <location>
        <position position="163"/>
    </location>
    <ligand>
        <name>Mg(2+)</name>
        <dbReference type="ChEBI" id="CHEBI:18420"/>
        <label>1</label>
    </ligand>
</feature>
<dbReference type="RefSeq" id="WP_149431132.1">
    <property type="nucleotide sequence ID" value="NZ_VLNY01000006.1"/>
</dbReference>
<reference evidence="10 11" key="1">
    <citation type="submission" date="2019-07" db="EMBL/GenBank/DDBJ databases">
        <title>Rhodococcus cavernicolus sp. nov., isolated from a cave.</title>
        <authorList>
            <person name="Lee S.D."/>
        </authorList>
    </citation>
    <scope>NUCLEOTIDE SEQUENCE [LARGE SCALE GENOMIC DNA]</scope>
    <source>
        <strain evidence="10 11">C1-24</strain>
    </source>
</reference>
<evidence type="ECO:0000313" key="10">
    <source>
        <dbReference type="EMBL" id="KAA0022372.1"/>
    </source>
</evidence>
<dbReference type="InterPro" id="IPR037493">
    <property type="entry name" value="ExoIII-like"/>
</dbReference>
<evidence type="ECO:0000256" key="8">
    <source>
        <dbReference type="PIRSR" id="PIRSR604808-3"/>
    </source>
</evidence>
<dbReference type="Proteomes" id="UP000322244">
    <property type="component" value="Unassembled WGS sequence"/>
</dbReference>
<dbReference type="PROSITE" id="PS51435">
    <property type="entry name" value="AP_NUCLEASE_F1_4"/>
    <property type="match status" value="1"/>
</dbReference>
<organism evidence="10 11">
    <name type="scientific">Antrihabitans cavernicola</name>
    <dbReference type="NCBI Taxonomy" id="2495913"/>
    <lineage>
        <taxon>Bacteria</taxon>
        <taxon>Bacillati</taxon>
        <taxon>Actinomycetota</taxon>
        <taxon>Actinomycetes</taxon>
        <taxon>Mycobacteriales</taxon>
        <taxon>Nocardiaceae</taxon>
        <taxon>Antrihabitans</taxon>
    </lineage>
</organism>
<dbReference type="GO" id="GO:0046872">
    <property type="term" value="F:metal ion binding"/>
    <property type="evidence" value="ECO:0007669"/>
    <property type="project" value="UniProtKB-KW"/>
</dbReference>
<dbReference type="GO" id="GO:0004519">
    <property type="term" value="F:endonuclease activity"/>
    <property type="evidence" value="ECO:0007669"/>
    <property type="project" value="InterPro"/>
</dbReference>
<evidence type="ECO:0000256" key="1">
    <source>
        <dbReference type="ARBA" id="ARBA00001936"/>
    </source>
</evidence>
<keyword evidence="3 7" id="KW-0479">Metal-binding</keyword>
<name>A0A5A7SB42_9NOCA</name>
<dbReference type="CDD" id="cd09086">
    <property type="entry name" value="ExoIII-like_AP-endo"/>
    <property type="match status" value="1"/>
</dbReference>
<dbReference type="AlphaFoldDB" id="A0A5A7SB42"/>
<dbReference type="InterPro" id="IPR005135">
    <property type="entry name" value="Endo/exonuclease/phosphatase"/>
</dbReference>
<feature type="binding site" evidence="7">
    <location>
        <position position="259"/>
    </location>
    <ligand>
        <name>Mg(2+)</name>
        <dbReference type="ChEBI" id="CHEBI:18420"/>
        <label>1</label>
    </ligand>
</feature>
<feature type="binding site" evidence="7">
    <location>
        <position position="34"/>
    </location>
    <ligand>
        <name>Mg(2+)</name>
        <dbReference type="ChEBI" id="CHEBI:18420"/>
        <label>1</label>
    </ligand>
</feature>
<dbReference type="GO" id="GO:0008311">
    <property type="term" value="F:double-stranded DNA 3'-5' DNA exonuclease activity"/>
    <property type="evidence" value="ECO:0007669"/>
    <property type="project" value="UniProtKB-EC"/>
</dbReference>
<dbReference type="PROSITE" id="PS00728">
    <property type="entry name" value="AP_NUCLEASE_F1_3"/>
    <property type="match status" value="1"/>
</dbReference>
<comment type="similarity">
    <text evidence="2">Belongs to the DNA repair enzymes AP/ExoA family.</text>
</comment>
<feature type="active site" evidence="6">
    <location>
        <position position="118"/>
    </location>
</feature>
<evidence type="ECO:0000256" key="7">
    <source>
        <dbReference type="PIRSR" id="PIRSR604808-2"/>
    </source>
</evidence>
<dbReference type="EMBL" id="VLNY01000006">
    <property type="protein sequence ID" value="KAA0022372.1"/>
    <property type="molecule type" value="Genomic_DNA"/>
</dbReference>
<dbReference type="Gene3D" id="3.60.10.10">
    <property type="entry name" value="Endonuclease/exonuclease/phosphatase"/>
    <property type="match status" value="1"/>
</dbReference>
<dbReference type="NCBIfam" id="TIGR00195">
    <property type="entry name" value="exoDNase_III"/>
    <property type="match status" value="1"/>
</dbReference>
<feature type="site" description="Transition state stabilizer" evidence="8">
    <location>
        <position position="163"/>
    </location>
</feature>
<dbReference type="SUPFAM" id="SSF56219">
    <property type="entry name" value="DNase I-like"/>
    <property type="match status" value="1"/>
</dbReference>
<keyword evidence="7" id="KW-0464">Manganese</keyword>
<keyword evidence="5 7" id="KW-0460">Magnesium</keyword>
<dbReference type="InterPro" id="IPR004808">
    <property type="entry name" value="AP_endonuc_1"/>
</dbReference>
<evidence type="ECO:0000256" key="6">
    <source>
        <dbReference type="PIRSR" id="PIRSR604808-1"/>
    </source>
</evidence>
<dbReference type="InterPro" id="IPR036691">
    <property type="entry name" value="Endo/exonu/phosph_ase_sf"/>
</dbReference>
<feature type="active site" description="Proton donor/acceptor" evidence="6">
    <location>
        <position position="161"/>
    </location>
</feature>
<dbReference type="PANTHER" id="PTHR43250:SF2">
    <property type="entry name" value="EXODEOXYRIBONUCLEASE III"/>
    <property type="match status" value="1"/>
</dbReference>
<comment type="cofactor">
    <cofactor evidence="7">
        <name>Mg(2+)</name>
        <dbReference type="ChEBI" id="CHEBI:18420"/>
    </cofactor>
    <cofactor evidence="7">
        <name>Mn(2+)</name>
        <dbReference type="ChEBI" id="CHEBI:29035"/>
    </cofactor>
    <text evidence="7">Probably binds two magnesium or manganese ions per subunit.</text>
</comment>
<gene>
    <name evidence="10" type="primary">xth</name>
    <name evidence="10" type="ORF">FOY51_14110</name>
</gene>
<evidence type="ECO:0000256" key="4">
    <source>
        <dbReference type="ARBA" id="ARBA00022801"/>
    </source>
</evidence>
<accession>A0A5A7SB42</accession>
<dbReference type="GO" id="GO:0003677">
    <property type="term" value="F:DNA binding"/>
    <property type="evidence" value="ECO:0007669"/>
    <property type="project" value="InterPro"/>
</dbReference>
<dbReference type="NCBIfam" id="TIGR00633">
    <property type="entry name" value="xth"/>
    <property type="match status" value="1"/>
</dbReference>
<dbReference type="OrthoDB" id="9803914at2"/>
<evidence type="ECO:0000256" key="3">
    <source>
        <dbReference type="ARBA" id="ARBA00022723"/>
    </source>
</evidence>
<keyword evidence="4 10" id="KW-0378">Hydrolase</keyword>
<feature type="site" description="Interaction with DNA substrate" evidence="8">
    <location>
        <position position="260"/>
    </location>
</feature>
<evidence type="ECO:0000256" key="5">
    <source>
        <dbReference type="ARBA" id="ARBA00022842"/>
    </source>
</evidence>
<feature type="binding site" evidence="7">
    <location>
        <position position="7"/>
    </location>
    <ligand>
        <name>Mg(2+)</name>
        <dbReference type="ChEBI" id="CHEBI:18420"/>
        <label>1</label>
    </ligand>
</feature>
<feature type="domain" description="Endonuclease/exonuclease/phosphatase" evidence="9">
    <location>
        <begin position="4"/>
        <end position="260"/>
    </location>
</feature>
<protein>
    <submittedName>
        <fullName evidence="10">Exodeoxyribonuclease III</fullName>
        <ecNumber evidence="10">3.1.11.2</ecNumber>
    </submittedName>
</protein>
<dbReference type="InterPro" id="IPR020848">
    <property type="entry name" value="AP_endonuclease_F1_CS"/>
</dbReference>
<evidence type="ECO:0000256" key="2">
    <source>
        <dbReference type="ARBA" id="ARBA00007092"/>
    </source>
</evidence>
<feature type="site" description="Important for catalytic activity" evidence="8">
    <location>
        <position position="230"/>
    </location>
</feature>
<dbReference type="EC" id="3.1.11.2" evidence="10"/>